<dbReference type="InterPro" id="IPR008942">
    <property type="entry name" value="ENTH_VHS"/>
</dbReference>
<dbReference type="GO" id="GO:0005886">
    <property type="term" value="C:plasma membrane"/>
    <property type="evidence" value="ECO:0007669"/>
    <property type="project" value="TreeGrafter"/>
</dbReference>
<dbReference type="GO" id="GO:0030276">
    <property type="term" value="F:clathrin binding"/>
    <property type="evidence" value="ECO:0007669"/>
    <property type="project" value="TreeGrafter"/>
</dbReference>
<name>A0A1R0H0J7_9FUNG</name>
<reference evidence="3 4" key="1">
    <citation type="journal article" date="2016" name="Mol. Biol. Evol.">
        <title>Genome-Wide Survey of Gut Fungi (Harpellales) Reveals the First Horizontally Transferred Ubiquitin Gene from a Mosquito Host.</title>
        <authorList>
            <person name="Wang Y."/>
            <person name="White M.M."/>
            <person name="Kvist S."/>
            <person name="Moncalvo J.M."/>
        </authorList>
    </citation>
    <scope>NUCLEOTIDE SEQUENCE [LARGE SCALE GENOMIC DNA]</scope>
    <source>
        <strain evidence="3 4">ALG-7-W6</strain>
    </source>
</reference>
<dbReference type="PANTHER" id="PTHR12276:SF45">
    <property type="entry name" value="CLATHRIN INTERACTOR 1"/>
    <property type="match status" value="1"/>
</dbReference>
<accession>A0A1R0H0J7</accession>
<feature type="compositionally biased region" description="Low complexity" evidence="1">
    <location>
        <begin position="144"/>
        <end position="175"/>
    </location>
</feature>
<dbReference type="STRING" id="133383.A0A1R0H0J7"/>
<comment type="caution">
    <text evidence="3">The sequence shown here is derived from an EMBL/GenBank/DDBJ whole genome shotgun (WGS) entry which is preliminary data.</text>
</comment>
<feature type="compositionally biased region" description="Basic and acidic residues" evidence="1">
    <location>
        <begin position="205"/>
        <end position="218"/>
    </location>
</feature>
<dbReference type="EMBL" id="LSSL01001334">
    <property type="protein sequence ID" value="OLY82673.1"/>
    <property type="molecule type" value="Genomic_DNA"/>
</dbReference>
<dbReference type="SMART" id="SM00273">
    <property type="entry name" value="ENTH"/>
    <property type="match status" value="1"/>
</dbReference>
<dbReference type="Pfam" id="PF01417">
    <property type="entry name" value="ENTH"/>
    <property type="match status" value="1"/>
</dbReference>
<feature type="domain" description="ENTH" evidence="2">
    <location>
        <begin position="1"/>
        <end position="132"/>
    </location>
</feature>
<dbReference type="Proteomes" id="UP000187455">
    <property type="component" value="Unassembled WGS sequence"/>
</dbReference>
<dbReference type="GO" id="GO:0030125">
    <property type="term" value="C:clathrin vesicle coat"/>
    <property type="evidence" value="ECO:0007669"/>
    <property type="project" value="TreeGrafter"/>
</dbReference>
<protein>
    <submittedName>
        <fullName evidence="3">ENTH domain-containing protein</fullName>
    </submittedName>
</protein>
<dbReference type="PANTHER" id="PTHR12276">
    <property type="entry name" value="EPSIN/ENT-RELATED"/>
    <property type="match status" value="1"/>
</dbReference>
<evidence type="ECO:0000259" key="2">
    <source>
        <dbReference type="PROSITE" id="PS50942"/>
    </source>
</evidence>
<dbReference type="InterPro" id="IPR013809">
    <property type="entry name" value="ENTH"/>
</dbReference>
<dbReference type="Gene3D" id="1.25.40.90">
    <property type="match status" value="1"/>
</dbReference>
<evidence type="ECO:0000256" key="1">
    <source>
        <dbReference type="SAM" id="MobiDB-lite"/>
    </source>
</evidence>
<proteinExistence type="predicted"/>
<gene>
    <name evidence="3" type="ORF">AYI68_g3202</name>
</gene>
<dbReference type="OrthoDB" id="4033880at2759"/>
<dbReference type="PROSITE" id="PS50942">
    <property type="entry name" value="ENTH"/>
    <property type="match status" value="1"/>
</dbReference>
<dbReference type="AlphaFoldDB" id="A0A1R0H0J7"/>
<dbReference type="GO" id="GO:0005543">
    <property type="term" value="F:phospholipid binding"/>
    <property type="evidence" value="ECO:0007669"/>
    <property type="project" value="TreeGrafter"/>
</dbReference>
<dbReference type="GO" id="GO:0006897">
    <property type="term" value="P:endocytosis"/>
    <property type="evidence" value="ECO:0007669"/>
    <property type="project" value="TreeGrafter"/>
</dbReference>
<feature type="compositionally biased region" description="Polar residues" evidence="1">
    <location>
        <begin position="181"/>
        <end position="204"/>
    </location>
</feature>
<evidence type="ECO:0000313" key="4">
    <source>
        <dbReference type="Proteomes" id="UP000187455"/>
    </source>
</evidence>
<sequence length="396" mass="44924">MVFWIFFDSKLYIFSEDLNRIMALLYAKFEESDPSSWRQIYKALQLLEYLLKNGSENVIDDARRQESIIRALRNFHYKDKDDVDRGLNGDTFYSTYFLFFFSQRLLFKKIVRVLSAKICDLLNDTPKLKEERKKAKINRNKYKGTGSNTPTSSTSDDYRSSSQPAPRSRPSPSKTSRNDRNSQTNNIPNKNYLNGTNSVTSKNNESGRRIRPVEPKNEVKKHDIVDEVKDTLQIGDLLSFDDIIDVPSHSAPIISEKPKPIDHGIESLIEVDDFSNDWGEFQSSAAPPTGGLNLDSDVKTENLLFSFDSVKVSNTVVQPNSMTNPINDISPSLKLDSFPLVVSTKSDNISKDKVSTTSATEFISVQDPPEPAKKDNDIWEMHKSLISLDSLFPSKN</sequence>
<dbReference type="SUPFAM" id="SSF48464">
    <property type="entry name" value="ENTH/VHS domain"/>
    <property type="match status" value="1"/>
</dbReference>
<organism evidence="3 4">
    <name type="scientific">Smittium mucronatum</name>
    <dbReference type="NCBI Taxonomy" id="133383"/>
    <lineage>
        <taxon>Eukaryota</taxon>
        <taxon>Fungi</taxon>
        <taxon>Fungi incertae sedis</taxon>
        <taxon>Zoopagomycota</taxon>
        <taxon>Kickxellomycotina</taxon>
        <taxon>Harpellomycetes</taxon>
        <taxon>Harpellales</taxon>
        <taxon>Legeriomycetaceae</taxon>
        <taxon>Smittium</taxon>
    </lineage>
</organism>
<keyword evidence="4" id="KW-1185">Reference proteome</keyword>
<feature type="region of interest" description="Disordered" evidence="1">
    <location>
        <begin position="132"/>
        <end position="218"/>
    </location>
</feature>
<dbReference type="GO" id="GO:0005768">
    <property type="term" value="C:endosome"/>
    <property type="evidence" value="ECO:0007669"/>
    <property type="project" value="TreeGrafter"/>
</dbReference>
<evidence type="ECO:0000313" key="3">
    <source>
        <dbReference type="EMBL" id="OLY82673.1"/>
    </source>
</evidence>